<evidence type="ECO:0000313" key="1">
    <source>
        <dbReference type="EMBL" id="GBP53151.1"/>
    </source>
</evidence>
<dbReference type="Proteomes" id="UP000299102">
    <property type="component" value="Unassembled WGS sequence"/>
</dbReference>
<accession>A0A4C1WPE1</accession>
<organism evidence="1 2">
    <name type="scientific">Eumeta variegata</name>
    <name type="common">Bagworm moth</name>
    <name type="synonym">Eumeta japonica</name>
    <dbReference type="NCBI Taxonomy" id="151549"/>
    <lineage>
        <taxon>Eukaryota</taxon>
        <taxon>Metazoa</taxon>
        <taxon>Ecdysozoa</taxon>
        <taxon>Arthropoda</taxon>
        <taxon>Hexapoda</taxon>
        <taxon>Insecta</taxon>
        <taxon>Pterygota</taxon>
        <taxon>Neoptera</taxon>
        <taxon>Endopterygota</taxon>
        <taxon>Lepidoptera</taxon>
        <taxon>Glossata</taxon>
        <taxon>Ditrysia</taxon>
        <taxon>Tineoidea</taxon>
        <taxon>Psychidae</taxon>
        <taxon>Oiketicinae</taxon>
        <taxon>Eumeta</taxon>
    </lineage>
</organism>
<reference evidence="1 2" key="1">
    <citation type="journal article" date="2019" name="Commun. Biol.">
        <title>The bagworm genome reveals a unique fibroin gene that provides high tensile strength.</title>
        <authorList>
            <person name="Kono N."/>
            <person name="Nakamura H."/>
            <person name="Ohtoshi R."/>
            <person name="Tomita M."/>
            <person name="Numata K."/>
            <person name="Arakawa K."/>
        </authorList>
    </citation>
    <scope>NUCLEOTIDE SEQUENCE [LARGE SCALE GENOMIC DNA]</scope>
</reference>
<sequence>MSTGVVFAPIQFGACPPAGSPSHKLGLMGSHLVNLNAVIWRRDFRPLRPDVVSASEHNYNRRTQGAMGVMPPCELNLCFTIIIKLSTDKRACEPSERVDNHRRPWTFATLQESITVCDEEFMKANTDSVPDPDDDILAAVKNDKFAAVKGHLDLSCTNIKGWNCRLKQYESCQMMEYAAVSPPRAVVVRLLSMSRAAAATRAPCRSHCRSRTPALPHSRTSAAALSTPGYLLRPSLYSYYRKN</sequence>
<dbReference type="AlphaFoldDB" id="A0A4C1WPE1"/>
<comment type="caution">
    <text evidence="1">The sequence shown here is derived from an EMBL/GenBank/DDBJ whole genome shotgun (WGS) entry which is preliminary data.</text>
</comment>
<proteinExistence type="predicted"/>
<gene>
    <name evidence="1" type="ORF">EVAR_28493_1</name>
</gene>
<keyword evidence="2" id="KW-1185">Reference proteome</keyword>
<name>A0A4C1WPE1_EUMVA</name>
<protein>
    <submittedName>
        <fullName evidence="1">Uncharacterized protein</fullName>
    </submittedName>
</protein>
<dbReference type="EMBL" id="BGZK01000617">
    <property type="protein sequence ID" value="GBP53151.1"/>
    <property type="molecule type" value="Genomic_DNA"/>
</dbReference>
<evidence type="ECO:0000313" key="2">
    <source>
        <dbReference type="Proteomes" id="UP000299102"/>
    </source>
</evidence>